<sequence>MQSSSTNVKISYFDKNKVLPHYESVKNTDAFLPAMERGIPESSHQSHTARLML</sequence>
<dbReference type="EMBL" id="CP001600">
    <property type="protein sequence ID" value="ACR68370.1"/>
    <property type="molecule type" value="Genomic_DNA"/>
</dbReference>
<reference evidence="1 2" key="2">
    <citation type="journal article" date="2012" name="J. Bacteriol.">
        <title>Genome Sequence of Edwardsiella ictaluri 93-146, a Strain Associated with a Natural Channel Catfish Outbreak of Enteric Septicemia of Catfish.</title>
        <authorList>
            <person name="Williams M.L."/>
            <person name="Gillaspy A.F."/>
            <person name="Dyer D.W."/>
            <person name="Thune R.L."/>
            <person name="Waldbieser G.C."/>
            <person name="Schuster S.C."/>
            <person name="Gipson J."/>
            <person name="Zaitshik J."/>
            <person name="Landry C."/>
            <person name="Banes M.M."/>
            <person name="Lawrence M.L."/>
        </authorList>
    </citation>
    <scope>NUCLEOTIDE SEQUENCE [LARGE SCALE GENOMIC DNA]</scope>
    <source>
        <strain evidence="1 2">93-146</strain>
    </source>
</reference>
<accession>C5BHM6</accession>
<organism evidence="1 2">
    <name type="scientific">Edwardsiella ictaluri (strain 93-146)</name>
    <dbReference type="NCBI Taxonomy" id="634503"/>
    <lineage>
        <taxon>Bacteria</taxon>
        <taxon>Pseudomonadati</taxon>
        <taxon>Pseudomonadota</taxon>
        <taxon>Gammaproteobacteria</taxon>
        <taxon>Enterobacterales</taxon>
        <taxon>Hafniaceae</taxon>
        <taxon>Edwardsiella</taxon>
    </lineage>
</organism>
<dbReference type="AlphaFoldDB" id="C5BHM6"/>
<gene>
    <name evidence="1" type="ordered locus">NT01EI_1161</name>
</gene>
<protein>
    <submittedName>
        <fullName evidence="1">Uncharacterized protein</fullName>
    </submittedName>
</protein>
<evidence type="ECO:0000313" key="2">
    <source>
        <dbReference type="Proteomes" id="UP000001485"/>
    </source>
</evidence>
<dbReference type="Proteomes" id="UP000001485">
    <property type="component" value="Chromosome"/>
</dbReference>
<evidence type="ECO:0000313" key="1">
    <source>
        <dbReference type="EMBL" id="ACR68370.1"/>
    </source>
</evidence>
<proteinExistence type="predicted"/>
<reference evidence="2" key="1">
    <citation type="submission" date="2009-03" db="EMBL/GenBank/DDBJ databases">
        <title>Complete genome sequence of Edwardsiella ictaluri 93-146.</title>
        <authorList>
            <person name="Williams M.L."/>
            <person name="Gillaspy A.F."/>
            <person name="Dyer D.W."/>
            <person name="Thune R.L."/>
            <person name="Waldbieser G.C."/>
            <person name="Schuster S.C."/>
            <person name="Gipson J."/>
            <person name="Zaitshik J."/>
            <person name="Landry C."/>
            <person name="Lawrence M.L."/>
        </authorList>
    </citation>
    <scope>NUCLEOTIDE SEQUENCE [LARGE SCALE GENOMIC DNA]</scope>
    <source>
        <strain evidence="2">93-146</strain>
    </source>
</reference>
<dbReference type="KEGG" id="eic:NT01EI_1161"/>
<dbReference type="HOGENOM" id="CLU_3061064_0_0_6"/>
<name>C5BHM6_EDWI9</name>